<dbReference type="AlphaFoldDB" id="A0A9W7DG50"/>
<gene>
    <name evidence="12" type="ORF">Amon01_000007500</name>
</gene>
<dbReference type="Gene3D" id="3.40.50.10130">
    <property type="match status" value="1"/>
</dbReference>
<keyword evidence="4" id="KW-0255">Endonuclease</keyword>
<keyword evidence="8" id="KW-0234">DNA repair</keyword>
<evidence type="ECO:0000256" key="2">
    <source>
        <dbReference type="ARBA" id="ARBA00010015"/>
    </source>
</evidence>
<evidence type="ECO:0000256" key="6">
    <source>
        <dbReference type="ARBA" id="ARBA00022801"/>
    </source>
</evidence>
<evidence type="ECO:0000259" key="11">
    <source>
        <dbReference type="SMART" id="SM00891"/>
    </source>
</evidence>
<keyword evidence="3" id="KW-0540">Nuclease</keyword>
<feature type="domain" description="ERCC4" evidence="11">
    <location>
        <begin position="772"/>
        <end position="852"/>
    </location>
</feature>
<keyword evidence="9" id="KW-0539">Nucleus</keyword>
<comment type="subcellular location">
    <subcellularLocation>
        <location evidence="1">Nucleus</location>
    </subcellularLocation>
</comment>
<feature type="region of interest" description="Disordered" evidence="10">
    <location>
        <begin position="577"/>
        <end position="608"/>
    </location>
</feature>
<dbReference type="SUPFAM" id="SSF47781">
    <property type="entry name" value="RuvA domain 2-like"/>
    <property type="match status" value="1"/>
</dbReference>
<dbReference type="FunFam" id="3.40.50.10130:FF:000002">
    <property type="entry name" value="DNA repair endonuclease XPF"/>
    <property type="match status" value="1"/>
</dbReference>
<dbReference type="GO" id="GO:1901255">
    <property type="term" value="P:nucleotide-excision repair involved in interstrand cross-link repair"/>
    <property type="evidence" value="ECO:0007669"/>
    <property type="project" value="TreeGrafter"/>
</dbReference>
<dbReference type="Gene3D" id="1.10.150.20">
    <property type="entry name" value="5' to 3' exonuclease, C-terminal subdomain"/>
    <property type="match status" value="1"/>
</dbReference>
<evidence type="ECO:0000256" key="9">
    <source>
        <dbReference type="ARBA" id="ARBA00023242"/>
    </source>
</evidence>
<proteinExistence type="inferred from homology"/>
<dbReference type="GO" id="GO:0000712">
    <property type="term" value="P:resolution of meiotic recombination intermediates"/>
    <property type="evidence" value="ECO:0007669"/>
    <property type="project" value="TreeGrafter"/>
</dbReference>
<comment type="similarity">
    <text evidence="2">Belongs to the XPF family.</text>
</comment>
<evidence type="ECO:0000313" key="13">
    <source>
        <dbReference type="Proteomes" id="UP001165063"/>
    </source>
</evidence>
<name>A0A9W7DG50_AMBMO</name>
<dbReference type="GO" id="GO:0003684">
    <property type="term" value="F:damaged DNA binding"/>
    <property type="evidence" value="ECO:0007669"/>
    <property type="project" value="TreeGrafter"/>
</dbReference>
<dbReference type="PANTHER" id="PTHR10150">
    <property type="entry name" value="DNA REPAIR ENDONUCLEASE XPF"/>
    <property type="match status" value="1"/>
</dbReference>
<dbReference type="GO" id="GO:0003697">
    <property type="term" value="F:single-stranded DNA binding"/>
    <property type="evidence" value="ECO:0007669"/>
    <property type="project" value="TreeGrafter"/>
</dbReference>
<dbReference type="SUPFAM" id="SSF52980">
    <property type="entry name" value="Restriction endonuclease-like"/>
    <property type="match status" value="1"/>
</dbReference>
<organism evidence="12 13">
    <name type="scientific">Ambrosiozyma monospora</name>
    <name type="common">Yeast</name>
    <name type="synonym">Endomycopsis monosporus</name>
    <dbReference type="NCBI Taxonomy" id="43982"/>
    <lineage>
        <taxon>Eukaryota</taxon>
        <taxon>Fungi</taxon>
        <taxon>Dikarya</taxon>
        <taxon>Ascomycota</taxon>
        <taxon>Saccharomycotina</taxon>
        <taxon>Pichiomycetes</taxon>
        <taxon>Pichiales</taxon>
        <taxon>Pichiaceae</taxon>
        <taxon>Ambrosiozyma</taxon>
    </lineage>
</organism>
<dbReference type="PANTHER" id="PTHR10150:SF0">
    <property type="entry name" value="DNA REPAIR ENDONUCLEASE XPF"/>
    <property type="match status" value="1"/>
</dbReference>
<dbReference type="GO" id="GO:0000736">
    <property type="term" value="P:double-strand break repair via single-strand annealing, removal of nonhomologous ends"/>
    <property type="evidence" value="ECO:0007669"/>
    <property type="project" value="TreeGrafter"/>
</dbReference>
<reference evidence="12" key="1">
    <citation type="submission" date="2023-04" db="EMBL/GenBank/DDBJ databases">
        <title>Ambrosiozyma monospora NBRC 1965.</title>
        <authorList>
            <person name="Ichikawa N."/>
            <person name="Sato H."/>
            <person name="Tonouchi N."/>
        </authorList>
    </citation>
    <scope>NUCLEOTIDE SEQUENCE</scope>
    <source>
        <strain evidence="12">NBRC 1965</strain>
    </source>
</reference>
<dbReference type="Proteomes" id="UP001165063">
    <property type="component" value="Unassembled WGS sequence"/>
</dbReference>
<evidence type="ECO:0000256" key="5">
    <source>
        <dbReference type="ARBA" id="ARBA00022763"/>
    </source>
</evidence>
<dbReference type="InterPro" id="IPR010994">
    <property type="entry name" value="RuvA_2-like"/>
</dbReference>
<evidence type="ECO:0000256" key="3">
    <source>
        <dbReference type="ARBA" id="ARBA00022722"/>
    </source>
</evidence>
<keyword evidence="13" id="KW-1185">Reference proteome</keyword>
<dbReference type="Pfam" id="PF02732">
    <property type="entry name" value="ERCC4"/>
    <property type="match status" value="1"/>
</dbReference>
<evidence type="ECO:0000256" key="1">
    <source>
        <dbReference type="ARBA" id="ARBA00004123"/>
    </source>
</evidence>
<accession>A0A9W7DG50</accession>
<sequence>MNTDNESERNNYSGTQQQQQQQQQLDVVLSLRLSYQQEITQQLISEDGLLVIGKGLGLDSIVANLLHVLSLSTIKHKRSLILLINATDFESFKINEELMELSWLDDINKPVVLNTINNTVNTADKRRAMYEAGGVVSVSNRVLVTDFLSEIIDPNAVTGLVIMHADKIREYSNDRFVISLFRRKNKWGFIKAVSDDVEAVTKGGDMQPLYSKLKYLRLEKSFLWPRFHVDVQHSLTTKKNPYTVNEVKVVMSDNMTKIQTAICQCLESLLNELRRNNPDLLTEYWSMENVFDNNFVQSLRLTLDAVWHRLSFTTKQILGELTLLKDLLRHLYSADSVRFFQEVSDLVDAGRPSASNFNKVSAAWLMVDESMAIISCAKSRVFDKIVDDSSSKANPISNNDFTYLLEELPKWEQLANILDDINQEKEMKKNEKEDGPILIMCKSWRTCNQLTCYLKSNREYLVNGGNRKIFSGRKMMVRSLKEHLSWKKNVSTSFTKIKKALHEKEKEKPPIEANEAESETLNISRTFVRGRQPASKRRRTRGGAVMAAHSRILNKDDNNSAIGGVDDAMVELVERQFKEDDKNEEEQDEDDNDEDYKDGMVTQPNDPDNFDNFLQQFEGPLGSSNFGLSYELIDRAQEVIIERFDSGSGDMLLNELMPSYIIMYEPDLPFVRQVETYQSLRPNNPAKCYFMIYQNSIEEQMFLTSIKKEKDAFTRLIREKANLPKFFSTEEDDQAKFMSNFNDNYTIPATSNARTRIAGGSTTTEVADQKTKIIVDSREFRSQLPFLCYLSGLEVIPCMLTVADYVLSPKICVERKAIPDLISSLKKGRLYQQCEQMFKYYETPVLLIEFEEGKSFSLEPFTTGFRNGIPNAIAGGGASTNNMMNDLQLKLMILLTSFPALRIIWTSSPFETAKVFRELKRSQDEPDVEEAINFGLNPSFNKDTTFNDAAIDLLRNIPGITDVNYMLILQKVGSLKELSAMNVEQLAPLVGTESATKITKFFNRRV</sequence>
<dbReference type="CDD" id="cd20078">
    <property type="entry name" value="XPF_nuclease_XPF_euk"/>
    <property type="match status" value="1"/>
</dbReference>
<protein>
    <submittedName>
        <fullName evidence="12">Unnamed protein product</fullName>
    </submittedName>
</protein>
<keyword evidence="7" id="KW-0238">DNA-binding</keyword>
<dbReference type="InterPro" id="IPR047520">
    <property type="entry name" value="XPF_nuclease"/>
</dbReference>
<dbReference type="InterPro" id="IPR006166">
    <property type="entry name" value="ERCC4_domain"/>
</dbReference>
<evidence type="ECO:0000313" key="12">
    <source>
        <dbReference type="EMBL" id="GMG18913.1"/>
    </source>
</evidence>
<dbReference type="GO" id="GO:0000014">
    <property type="term" value="F:single-stranded DNA endodeoxyribonuclease activity"/>
    <property type="evidence" value="ECO:0007669"/>
    <property type="project" value="TreeGrafter"/>
</dbReference>
<dbReference type="GO" id="GO:0000724">
    <property type="term" value="P:double-strand break repair via homologous recombination"/>
    <property type="evidence" value="ECO:0007669"/>
    <property type="project" value="TreeGrafter"/>
</dbReference>
<comment type="caution">
    <text evidence="12">The sequence shown here is derived from an EMBL/GenBank/DDBJ whole genome shotgun (WGS) entry which is preliminary data.</text>
</comment>
<keyword evidence="5" id="KW-0227">DNA damage</keyword>
<evidence type="ECO:0000256" key="7">
    <source>
        <dbReference type="ARBA" id="ARBA00023125"/>
    </source>
</evidence>
<dbReference type="SMART" id="SM00891">
    <property type="entry name" value="ERCC4"/>
    <property type="match status" value="1"/>
</dbReference>
<evidence type="ECO:0000256" key="10">
    <source>
        <dbReference type="SAM" id="MobiDB-lite"/>
    </source>
</evidence>
<dbReference type="GO" id="GO:0000110">
    <property type="term" value="C:nucleotide-excision repair factor 1 complex"/>
    <property type="evidence" value="ECO:0007669"/>
    <property type="project" value="TreeGrafter"/>
</dbReference>
<evidence type="ECO:0000256" key="4">
    <source>
        <dbReference type="ARBA" id="ARBA00022759"/>
    </source>
</evidence>
<evidence type="ECO:0000256" key="8">
    <source>
        <dbReference type="ARBA" id="ARBA00023204"/>
    </source>
</evidence>
<keyword evidence="6" id="KW-0378">Hydrolase</keyword>
<dbReference type="OrthoDB" id="361020at2759"/>
<dbReference type="InterPro" id="IPR011335">
    <property type="entry name" value="Restrct_endonuc-II-like"/>
</dbReference>
<feature type="compositionally biased region" description="Acidic residues" evidence="10">
    <location>
        <begin position="582"/>
        <end position="596"/>
    </location>
</feature>
<dbReference type="EMBL" id="BSXU01000025">
    <property type="protein sequence ID" value="GMG18913.1"/>
    <property type="molecule type" value="Genomic_DNA"/>
</dbReference>